<comment type="catalytic activity">
    <reaction evidence="8">
        <text>L-seryl-[protein] + ATP = O-phospho-L-seryl-[protein] + ADP + H(+)</text>
        <dbReference type="Rhea" id="RHEA:17989"/>
        <dbReference type="Rhea" id="RHEA-COMP:9863"/>
        <dbReference type="Rhea" id="RHEA-COMP:11604"/>
        <dbReference type="ChEBI" id="CHEBI:15378"/>
        <dbReference type="ChEBI" id="CHEBI:29999"/>
        <dbReference type="ChEBI" id="CHEBI:30616"/>
        <dbReference type="ChEBI" id="CHEBI:83421"/>
        <dbReference type="ChEBI" id="CHEBI:456216"/>
        <dbReference type="EC" id="2.7.11.1"/>
    </reaction>
</comment>
<evidence type="ECO:0000256" key="6">
    <source>
        <dbReference type="ARBA" id="ARBA00022840"/>
    </source>
</evidence>
<proteinExistence type="predicted"/>
<evidence type="ECO:0000256" key="1">
    <source>
        <dbReference type="ARBA" id="ARBA00012513"/>
    </source>
</evidence>
<gene>
    <name evidence="11" type="ORF">EVOR1521_LOCUS30478</name>
</gene>
<dbReference type="Gene3D" id="3.40.50.300">
    <property type="entry name" value="P-loop containing nucleotide triphosphate hydrolases"/>
    <property type="match status" value="1"/>
</dbReference>
<evidence type="ECO:0000256" key="5">
    <source>
        <dbReference type="ARBA" id="ARBA00022777"/>
    </source>
</evidence>
<accession>A0AA36NMF9</accession>
<dbReference type="Pfam" id="PF16095">
    <property type="entry name" value="COR-A"/>
    <property type="match status" value="1"/>
</dbReference>
<dbReference type="InterPro" id="IPR020859">
    <property type="entry name" value="ROC"/>
</dbReference>
<evidence type="ECO:0000256" key="8">
    <source>
        <dbReference type="ARBA" id="ARBA00048679"/>
    </source>
</evidence>
<dbReference type="AlphaFoldDB" id="A0AA36NMF9"/>
<dbReference type="InterPro" id="IPR027417">
    <property type="entry name" value="P-loop_NTPase"/>
</dbReference>
<dbReference type="GO" id="GO:0005524">
    <property type="term" value="F:ATP binding"/>
    <property type="evidence" value="ECO:0007669"/>
    <property type="project" value="UniProtKB-KW"/>
</dbReference>
<feature type="domain" description="Roc" evidence="10">
    <location>
        <begin position="123"/>
        <end position="398"/>
    </location>
</feature>
<keyword evidence="6" id="KW-0067">ATP-binding</keyword>
<reference evidence="11" key="1">
    <citation type="submission" date="2023-08" db="EMBL/GenBank/DDBJ databases">
        <authorList>
            <person name="Chen Y."/>
            <person name="Shah S."/>
            <person name="Dougan E. K."/>
            <person name="Thang M."/>
            <person name="Chan C."/>
        </authorList>
    </citation>
    <scope>NUCLEOTIDE SEQUENCE</scope>
</reference>
<evidence type="ECO:0000313" key="12">
    <source>
        <dbReference type="Proteomes" id="UP001178507"/>
    </source>
</evidence>
<dbReference type="Gene3D" id="1.10.10.10">
    <property type="entry name" value="Winged helix-like DNA-binding domain superfamily/Winged helix DNA-binding domain"/>
    <property type="match status" value="1"/>
</dbReference>
<sequence length="996" mass="111436">MSGKKTKFKNVSKEPAPAATRFGGFKNLEELDAKKASDPSRRSASAASASAAASLSGAIREKEAKIEFESSEKGQDEVGKESKEGNVEIMEDLFGAQGKENLEDPDGNSRARSALEEALAADESLPWRRGRLVLLGQGRAGKTSTVRSLMGKPFEEAQASTVGVETGSCQISRSHAVDWQSGHASETEGLIRQLLTKAQPEAHAREGFSSFSPEKPKPCDTKVLMSHLPVEEVAAKLDQDFMTSGHVEGQPITFSTWDFGGQSVFHTLHHLFLTRCSVYLVVFPMTQLGEGPEGPEGPEGAMGMIRYWLNSLALHAKGAPVLLVGTHKDRVGTEAEHRAISARLAQLTGVLDQVQPYTMDGSDGSNAEGLWFFPIDNSLSGTGSDPVVVELRKAIELAAHEDPEDYLHRPIPIRWRGVLDVLLSKEESFVSMQDMKQIAEKQSLPGWQLLPMLQMFHELGVLFHFSTPQELRDIVILQPQWLVTGMCQLIFDWTLHEQEHHKQLKIEMKSAYDAWRHKGIVTRRLLDRLWERGYEQPALKSFLVRFMEEVALVCEVEPDTFLVPCLLPPSPGPGSTKPAAQHTFWLDFSPTFLPDSLFRRLICYAVQKSSGNKLELNLFASDAFMTFDGHPFGLSARRGADLVQADVYSDGAWLVLHTITNLVEHLRLDFMHDLRYDVFLAGGGMRVKKAEVELARERDLENFRPKGTTRRVRTSEFDAFFSAETSPPGVLVDSQWRQLKSTWPFLARHEPKFGPAERAALYTYLRDPGLWGISWAALESIEKDAKETFKGNYRDKSMWHVVQHIVKPSCAKHGVPIALVRNGWQVLPAQDFITHCWAEPFQEFMDSLRHAYDTAVVKPTLFICAFSLFQGEASDIEAALGQSIPQAPFVKALRSAERYVVVRNRMADLYTRAWCLVEYIYAKKLGFYKDKVLITGPNKFSDSTTTCTEIKASSEEDRLKIFKFILDEGGPAIIDPQIQEFRAFDARFVSQNRGAA</sequence>
<dbReference type="PROSITE" id="PS51424">
    <property type="entry name" value="ROC"/>
    <property type="match status" value="1"/>
</dbReference>
<evidence type="ECO:0000313" key="11">
    <source>
        <dbReference type="EMBL" id="CAJ1409358.1"/>
    </source>
</evidence>
<comment type="catalytic activity">
    <reaction evidence="7">
        <text>L-threonyl-[protein] + ATP = O-phospho-L-threonyl-[protein] + ADP + H(+)</text>
        <dbReference type="Rhea" id="RHEA:46608"/>
        <dbReference type="Rhea" id="RHEA-COMP:11060"/>
        <dbReference type="Rhea" id="RHEA-COMP:11605"/>
        <dbReference type="ChEBI" id="CHEBI:15378"/>
        <dbReference type="ChEBI" id="CHEBI:30013"/>
        <dbReference type="ChEBI" id="CHEBI:30616"/>
        <dbReference type="ChEBI" id="CHEBI:61977"/>
        <dbReference type="ChEBI" id="CHEBI:456216"/>
        <dbReference type="EC" id="2.7.11.1"/>
    </reaction>
</comment>
<comment type="caution">
    <text evidence="11">The sequence shown here is derived from an EMBL/GenBank/DDBJ whole genome shotgun (WGS) entry which is preliminary data.</text>
</comment>
<evidence type="ECO:0000256" key="9">
    <source>
        <dbReference type="SAM" id="MobiDB-lite"/>
    </source>
</evidence>
<evidence type="ECO:0000256" key="2">
    <source>
        <dbReference type="ARBA" id="ARBA00022679"/>
    </source>
</evidence>
<keyword evidence="3" id="KW-0677">Repeat</keyword>
<protein>
    <recommendedName>
        <fullName evidence="1">non-specific serine/threonine protein kinase</fullName>
        <ecNumber evidence="1">2.7.11.1</ecNumber>
    </recommendedName>
</protein>
<feature type="compositionally biased region" description="Basic and acidic residues" evidence="9">
    <location>
        <begin position="59"/>
        <end position="86"/>
    </location>
</feature>
<evidence type="ECO:0000256" key="3">
    <source>
        <dbReference type="ARBA" id="ARBA00022737"/>
    </source>
</evidence>
<dbReference type="PANTHER" id="PTHR47679:SF2">
    <property type="entry name" value="C-TERMINAL OF ROC (COR) DOMAIN-CONTAINING PROTEIN"/>
    <property type="match status" value="1"/>
</dbReference>
<feature type="compositionally biased region" description="Basic residues" evidence="9">
    <location>
        <begin position="1"/>
        <end position="10"/>
    </location>
</feature>
<dbReference type="InterPro" id="IPR032171">
    <property type="entry name" value="COR-A"/>
</dbReference>
<dbReference type="PANTHER" id="PTHR47679">
    <property type="entry name" value="PROTEIN TORNADO 1"/>
    <property type="match status" value="1"/>
</dbReference>
<dbReference type="Pfam" id="PF08477">
    <property type="entry name" value="Roc"/>
    <property type="match status" value="1"/>
</dbReference>
<dbReference type="GO" id="GO:0016301">
    <property type="term" value="F:kinase activity"/>
    <property type="evidence" value="ECO:0007669"/>
    <property type="project" value="UniProtKB-KW"/>
</dbReference>
<evidence type="ECO:0000259" key="10">
    <source>
        <dbReference type="PROSITE" id="PS51424"/>
    </source>
</evidence>
<feature type="region of interest" description="Disordered" evidence="9">
    <location>
        <begin position="1"/>
        <end position="111"/>
    </location>
</feature>
<keyword evidence="5" id="KW-0418">Kinase</keyword>
<dbReference type="Proteomes" id="UP001178507">
    <property type="component" value="Unassembled WGS sequence"/>
</dbReference>
<organism evidence="11 12">
    <name type="scientific">Effrenium voratum</name>
    <dbReference type="NCBI Taxonomy" id="2562239"/>
    <lineage>
        <taxon>Eukaryota</taxon>
        <taxon>Sar</taxon>
        <taxon>Alveolata</taxon>
        <taxon>Dinophyceae</taxon>
        <taxon>Suessiales</taxon>
        <taxon>Symbiodiniaceae</taxon>
        <taxon>Effrenium</taxon>
    </lineage>
</organism>
<keyword evidence="2" id="KW-0808">Transferase</keyword>
<name>A0AA36NMF9_9DINO</name>
<feature type="compositionally biased region" description="Low complexity" evidence="9">
    <location>
        <begin position="42"/>
        <end position="58"/>
    </location>
</feature>
<dbReference type="InterPro" id="IPR036388">
    <property type="entry name" value="WH-like_DNA-bd_sf"/>
</dbReference>
<dbReference type="EMBL" id="CAUJNA010003764">
    <property type="protein sequence ID" value="CAJ1409358.1"/>
    <property type="molecule type" value="Genomic_DNA"/>
</dbReference>
<evidence type="ECO:0000256" key="7">
    <source>
        <dbReference type="ARBA" id="ARBA00047899"/>
    </source>
</evidence>
<dbReference type="SUPFAM" id="SSF52540">
    <property type="entry name" value="P-loop containing nucleoside triphosphate hydrolases"/>
    <property type="match status" value="1"/>
</dbReference>
<keyword evidence="4" id="KW-0547">Nucleotide-binding</keyword>
<keyword evidence="12" id="KW-1185">Reference proteome</keyword>
<feature type="compositionally biased region" description="Basic and acidic residues" evidence="9">
    <location>
        <begin position="27"/>
        <end position="41"/>
    </location>
</feature>
<dbReference type="EC" id="2.7.11.1" evidence="1"/>
<evidence type="ECO:0000256" key="4">
    <source>
        <dbReference type="ARBA" id="ARBA00022741"/>
    </source>
</evidence>